<dbReference type="Gene3D" id="3.40.50.150">
    <property type="entry name" value="Vaccinia Virus protein VP39"/>
    <property type="match status" value="1"/>
</dbReference>
<name>A0A917FC31_9HYPH</name>
<dbReference type="InterPro" id="IPR029063">
    <property type="entry name" value="SAM-dependent_MTases_sf"/>
</dbReference>
<evidence type="ECO:0000313" key="1">
    <source>
        <dbReference type="EMBL" id="GGF63775.1"/>
    </source>
</evidence>
<dbReference type="RefSeq" id="WP_188578898.1">
    <property type="nucleotide sequence ID" value="NZ_BMCT01000003.1"/>
</dbReference>
<accession>A0A917FC31</accession>
<evidence type="ECO:0000313" key="2">
    <source>
        <dbReference type="Proteomes" id="UP000606044"/>
    </source>
</evidence>
<dbReference type="SUPFAM" id="SSF53335">
    <property type="entry name" value="S-adenosyl-L-methionine-dependent methyltransferases"/>
    <property type="match status" value="1"/>
</dbReference>
<reference evidence="1" key="1">
    <citation type="journal article" date="2014" name="Int. J. Syst. Evol. Microbiol.">
        <title>Complete genome sequence of Corynebacterium casei LMG S-19264T (=DSM 44701T), isolated from a smear-ripened cheese.</title>
        <authorList>
            <consortium name="US DOE Joint Genome Institute (JGI-PGF)"/>
            <person name="Walter F."/>
            <person name="Albersmeier A."/>
            <person name="Kalinowski J."/>
            <person name="Ruckert C."/>
        </authorList>
    </citation>
    <scope>NUCLEOTIDE SEQUENCE</scope>
    <source>
        <strain evidence="1">CCM 7897</strain>
    </source>
</reference>
<organism evidence="1 2">
    <name type="scientific">Azorhizobium oxalatiphilum</name>
    <dbReference type="NCBI Taxonomy" id="980631"/>
    <lineage>
        <taxon>Bacteria</taxon>
        <taxon>Pseudomonadati</taxon>
        <taxon>Pseudomonadota</taxon>
        <taxon>Alphaproteobacteria</taxon>
        <taxon>Hyphomicrobiales</taxon>
        <taxon>Xanthobacteraceae</taxon>
        <taxon>Azorhizobium</taxon>
    </lineage>
</organism>
<protein>
    <recommendedName>
        <fullName evidence="3">Methyltransferase type 11 domain-containing protein</fullName>
    </recommendedName>
</protein>
<dbReference type="AlphaFoldDB" id="A0A917FC31"/>
<dbReference type="EMBL" id="BMCT01000003">
    <property type="protein sequence ID" value="GGF63775.1"/>
    <property type="molecule type" value="Genomic_DNA"/>
</dbReference>
<keyword evidence="2" id="KW-1185">Reference proteome</keyword>
<sequence>MKKLLKTTWRKLLKFPVVGYLLRLTTGIFRLPRIDAKLTQARAQITALEAQIEARGDSERARAAQARNEEAWSTHIPAFLNAVSSVGAFGHDLQRQGTALADLSRRIEAVEGQGAAVTDLQQIAARHWSSIGEVWQRLEFMRKEILFEVSLGNGPATQALEEPKVLDPKRVEALTAKGLRVNMGCGHVPFDDYVNVDARELPGVDVQARLDKMPFVPGSVAEIFSAHVLEHFSHEDLRRRLLPYWFSLLEKGGAFRAIVPDSLAMTKAMADGEVSFEDYREVTYGGQEYQGDFHFNMFSPDSLRQTLEEAGFADVQLIAEGRRNGKCFELEMSARKA</sequence>
<dbReference type="Proteomes" id="UP000606044">
    <property type="component" value="Unassembled WGS sequence"/>
</dbReference>
<evidence type="ECO:0008006" key="3">
    <source>
        <dbReference type="Google" id="ProtNLM"/>
    </source>
</evidence>
<proteinExistence type="predicted"/>
<comment type="caution">
    <text evidence="1">The sequence shown here is derived from an EMBL/GenBank/DDBJ whole genome shotgun (WGS) entry which is preliminary data.</text>
</comment>
<gene>
    <name evidence="1" type="ORF">GCM10007301_24460</name>
</gene>
<reference evidence="1" key="2">
    <citation type="submission" date="2020-09" db="EMBL/GenBank/DDBJ databases">
        <authorList>
            <person name="Sun Q."/>
            <person name="Sedlacek I."/>
        </authorList>
    </citation>
    <scope>NUCLEOTIDE SEQUENCE</scope>
    <source>
        <strain evidence="1">CCM 7897</strain>
    </source>
</reference>